<dbReference type="EMBL" id="UGHJ01000003">
    <property type="protein sequence ID" value="STO91824.1"/>
    <property type="molecule type" value="Genomic_DNA"/>
</dbReference>
<comment type="caution">
    <text evidence="9">The sequence shown here is derived from an EMBL/GenBank/DDBJ whole genome shotgun (WGS) entry which is preliminary data.</text>
</comment>
<comment type="similarity">
    <text evidence="2">Belongs to the autoinducer-2 exporter (AI-2E) (TC 2.A.86) family.</text>
</comment>
<feature type="transmembrane region" description="Helical" evidence="8">
    <location>
        <begin position="72"/>
        <end position="94"/>
    </location>
</feature>
<reference evidence="9 10" key="1">
    <citation type="submission" date="2018-06" db="EMBL/GenBank/DDBJ databases">
        <authorList>
            <consortium name="Pathogen Informatics"/>
            <person name="Doyle S."/>
        </authorList>
    </citation>
    <scope>NUCLEOTIDE SEQUENCE [LARGE SCALE GENOMIC DNA]</scope>
    <source>
        <strain evidence="9 10">NCTC8540</strain>
    </source>
</reference>
<dbReference type="PANTHER" id="PTHR21716:SF53">
    <property type="entry name" value="PERMEASE PERM-RELATED"/>
    <property type="match status" value="1"/>
</dbReference>
<evidence type="ECO:0000256" key="8">
    <source>
        <dbReference type="SAM" id="Phobius"/>
    </source>
</evidence>
<keyword evidence="5 8" id="KW-0812">Transmembrane</keyword>
<keyword evidence="7 8" id="KW-0472">Membrane</keyword>
<dbReference type="InterPro" id="IPR002549">
    <property type="entry name" value="AI-2E-like"/>
</dbReference>
<evidence type="ECO:0000256" key="2">
    <source>
        <dbReference type="ARBA" id="ARBA00009773"/>
    </source>
</evidence>
<gene>
    <name evidence="9" type="primary">perM_2</name>
    <name evidence="9" type="ORF">NCTC8540_02330</name>
</gene>
<feature type="transmembrane region" description="Helical" evidence="8">
    <location>
        <begin position="20"/>
        <end position="51"/>
    </location>
</feature>
<feature type="transmembrane region" description="Helical" evidence="8">
    <location>
        <begin position="279"/>
        <end position="302"/>
    </location>
</feature>
<keyword evidence="4" id="KW-1003">Cell membrane</keyword>
<evidence type="ECO:0000313" key="9">
    <source>
        <dbReference type="EMBL" id="STO91824.1"/>
    </source>
</evidence>
<dbReference type="GO" id="GO:0005886">
    <property type="term" value="C:plasma membrane"/>
    <property type="evidence" value="ECO:0007669"/>
    <property type="project" value="UniProtKB-SubCell"/>
</dbReference>
<dbReference type="Proteomes" id="UP000254496">
    <property type="component" value="Unassembled WGS sequence"/>
</dbReference>
<organism evidence="9 10">
    <name type="scientific">Canicola haemoglobinophilus</name>
    <dbReference type="NCBI Taxonomy" id="733"/>
    <lineage>
        <taxon>Bacteria</taxon>
        <taxon>Pseudomonadati</taxon>
        <taxon>Pseudomonadota</taxon>
        <taxon>Gammaproteobacteria</taxon>
        <taxon>Pasteurellales</taxon>
        <taxon>Pasteurellaceae</taxon>
        <taxon>Canicola</taxon>
    </lineage>
</organism>
<sequence>MIEMLKNWYHRRFTDPQAMALFAILFFGFVAIYFFSNLLAPLLIAIVLAYLLEYPIRLLNEKLKMPRILATFLILGGFIAVTFIMTFILIPTLWTQTVKLVSDLPHMFNQLNEWLLSLPEDYPELVDYQMIDTFFISFKNKILGLGESALKFSIASLLNLVTLGIYAFLVPLMVFFLLKDKMELIDYITNFLPKNRTLASKVWREMQQQIANYIRGKLLEILIIALVSYAIFLFFGLNYPLLLAVAVGFSVLVPYIGAVLVTIPVALVAMFQFGITPTFWYLMIAYVISQILDGNLLVPFLFSEAVNLHPLTIIIAVLIFGGLWGFWGRILCYSISHISQSCCFFLAFNRIISKDHFIERTIYSDYFRY</sequence>
<dbReference type="GO" id="GO:0055085">
    <property type="term" value="P:transmembrane transport"/>
    <property type="evidence" value="ECO:0007669"/>
    <property type="project" value="TreeGrafter"/>
</dbReference>
<dbReference type="AlphaFoldDB" id="A0AB38HDM9"/>
<feature type="transmembrane region" description="Helical" evidence="8">
    <location>
        <begin position="243"/>
        <end position="267"/>
    </location>
</feature>
<dbReference type="Pfam" id="PF01594">
    <property type="entry name" value="AI-2E_transport"/>
    <property type="match status" value="1"/>
</dbReference>
<keyword evidence="6 8" id="KW-1133">Transmembrane helix</keyword>
<feature type="transmembrane region" description="Helical" evidence="8">
    <location>
        <begin position="308"/>
        <end position="327"/>
    </location>
</feature>
<proteinExistence type="inferred from homology"/>
<evidence type="ECO:0000256" key="3">
    <source>
        <dbReference type="ARBA" id="ARBA00022448"/>
    </source>
</evidence>
<evidence type="ECO:0000256" key="4">
    <source>
        <dbReference type="ARBA" id="ARBA00022475"/>
    </source>
</evidence>
<protein>
    <submittedName>
        <fullName evidence="9">Permease</fullName>
    </submittedName>
</protein>
<dbReference type="PANTHER" id="PTHR21716">
    <property type="entry name" value="TRANSMEMBRANE PROTEIN"/>
    <property type="match status" value="1"/>
</dbReference>
<keyword evidence="3" id="KW-0813">Transport</keyword>
<evidence type="ECO:0000256" key="6">
    <source>
        <dbReference type="ARBA" id="ARBA00022989"/>
    </source>
</evidence>
<feature type="transmembrane region" description="Helical" evidence="8">
    <location>
        <begin position="154"/>
        <end position="178"/>
    </location>
</feature>
<accession>A0AB38HDM9</accession>
<evidence type="ECO:0000256" key="5">
    <source>
        <dbReference type="ARBA" id="ARBA00022692"/>
    </source>
</evidence>
<name>A0AB38HDM9_9PAST</name>
<comment type="subcellular location">
    <subcellularLocation>
        <location evidence="1">Cell membrane</location>
        <topology evidence="1">Multi-pass membrane protein</topology>
    </subcellularLocation>
</comment>
<evidence type="ECO:0000256" key="7">
    <source>
        <dbReference type="ARBA" id="ARBA00023136"/>
    </source>
</evidence>
<evidence type="ECO:0000313" key="10">
    <source>
        <dbReference type="Proteomes" id="UP000254496"/>
    </source>
</evidence>
<feature type="transmembrane region" description="Helical" evidence="8">
    <location>
        <begin position="218"/>
        <end position="237"/>
    </location>
</feature>
<evidence type="ECO:0000256" key="1">
    <source>
        <dbReference type="ARBA" id="ARBA00004651"/>
    </source>
</evidence>